<dbReference type="AlphaFoldDB" id="A0A8J3DBQ7"/>
<evidence type="ECO:0000313" key="1">
    <source>
        <dbReference type="EMBL" id="GHC01643.1"/>
    </source>
</evidence>
<sequence length="232" mass="25949">MAHHIHNLLFFCGREDLFSWASCAIVEAEFYRVNDIQGPDTLFLRGEIDGGVRFRLGLTNSCDDDDLSVEELEFDDASVIIHPNTEIIIRHRSGVVESLPLPKDFPLVSNMRRYLAYFNGDIDRPTTLLQDCRPVVGLNALAFQACNRIHHLSDDFVNQLPGATSMDYVNYIPGIVEMLRDFVDCGLFPSETDCPWGQPGGRATSGDCAELPERIKLLLSETDPECADLISV</sequence>
<keyword evidence="2" id="KW-1185">Reference proteome</keyword>
<proteinExistence type="predicted"/>
<accession>A0A8J3DBQ7</accession>
<organism evidence="1 2">
    <name type="scientific">Cerasicoccus arenae</name>
    <dbReference type="NCBI Taxonomy" id="424488"/>
    <lineage>
        <taxon>Bacteria</taxon>
        <taxon>Pseudomonadati</taxon>
        <taxon>Verrucomicrobiota</taxon>
        <taxon>Opitutia</taxon>
        <taxon>Puniceicoccales</taxon>
        <taxon>Cerasicoccaceae</taxon>
        <taxon>Cerasicoccus</taxon>
    </lineage>
</organism>
<protein>
    <submittedName>
        <fullName evidence="1">Uncharacterized protein</fullName>
    </submittedName>
</protein>
<evidence type="ECO:0000313" key="2">
    <source>
        <dbReference type="Proteomes" id="UP000642829"/>
    </source>
</evidence>
<gene>
    <name evidence="1" type="ORF">GCM10007047_17750</name>
</gene>
<reference evidence="1" key="2">
    <citation type="submission" date="2020-09" db="EMBL/GenBank/DDBJ databases">
        <authorList>
            <person name="Sun Q."/>
            <person name="Kim S."/>
        </authorList>
    </citation>
    <scope>NUCLEOTIDE SEQUENCE</scope>
    <source>
        <strain evidence="1">KCTC 12870</strain>
    </source>
</reference>
<reference evidence="1" key="1">
    <citation type="journal article" date="2014" name="Int. J. Syst. Evol. Microbiol.">
        <title>Complete genome sequence of Corynebacterium casei LMG S-19264T (=DSM 44701T), isolated from a smear-ripened cheese.</title>
        <authorList>
            <consortium name="US DOE Joint Genome Institute (JGI-PGF)"/>
            <person name="Walter F."/>
            <person name="Albersmeier A."/>
            <person name="Kalinowski J."/>
            <person name="Ruckert C."/>
        </authorList>
    </citation>
    <scope>NUCLEOTIDE SEQUENCE</scope>
    <source>
        <strain evidence="1">KCTC 12870</strain>
    </source>
</reference>
<dbReference type="Proteomes" id="UP000642829">
    <property type="component" value="Unassembled WGS sequence"/>
</dbReference>
<dbReference type="EMBL" id="BMXG01000009">
    <property type="protein sequence ID" value="GHC01643.1"/>
    <property type="molecule type" value="Genomic_DNA"/>
</dbReference>
<name>A0A8J3DBQ7_9BACT</name>
<comment type="caution">
    <text evidence="1">The sequence shown here is derived from an EMBL/GenBank/DDBJ whole genome shotgun (WGS) entry which is preliminary data.</text>
</comment>